<dbReference type="InterPro" id="IPR023614">
    <property type="entry name" value="Porin_dom_sf"/>
</dbReference>
<dbReference type="RefSeq" id="WP_094159476.1">
    <property type="nucleotide sequence ID" value="NZ_LT592170.1"/>
</dbReference>
<name>A0A238D1F4_THIDL</name>
<sequence>MKKIVLAACIAAAYGYTGFACAQTAPAAPAAPSLGAVLAATPGLNITGYVASTYTHFDTTPALRAFDTSQNGFKLNQAAVTLSYLPTSGAGAQVTAIAGSDAKILRNGECYQTATATVSCNSGGQFDLNNAFVQYATGPLTVMAGKYSTLAGAEVVNPAADNEISRSLLFWDMEPGTHTGLRAAYAVSGALTLTAGVNNGWNFTSSPAGTAKTIELGASGSPSKMFSYSGAYYRGQSPLYTGSATGVLQLLDLVGTFNATDALSFAANVDILSKDNASLANGATGTGKANGLALYANYAVTSQWMISARGEYIDDKNGIVTVNAAPTFSPANGTPNKLKELTLAVNYTPVTNFKLSAEVRQDKSDLAIFSKDGNATTKQTSLELQAVYSF</sequence>
<feature type="chain" id="PRO_5012014424" evidence="1">
    <location>
        <begin position="23"/>
        <end position="390"/>
    </location>
</feature>
<dbReference type="AlphaFoldDB" id="A0A238D1F4"/>
<proteinExistence type="predicted"/>
<dbReference type="PROSITE" id="PS51257">
    <property type="entry name" value="PROKAR_LIPOPROTEIN"/>
    <property type="match status" value="1"/>
</dbReference>
<dbReference type="SUPFAM" id="SSF56935">
    <property type="entry name" value="Porins"/>
    <property type="match status" value="1"/>
</dbReference>
<gene>
    <name evidence="2" type="ORF">THIARS_50346</name>
</gene>
<keyword evidence="3" id="KW-1185">Reference proteome</keyword>
<dbReference type="Proteomes" id="UP000214566">
    <property type="component" value="Unassembled WGS sequence"/>
</dbReference>
<dbReference type="EMBL" id="FLMQ01000045">
    <property type="protein sequence ID" value="SBP87098.1"/>
    <property type="molecule type" value="Genomic_DNA"/>
</dbReference>
<evidence type="ECO:0000313" key="3">
    <source>
        <dbReference type="Proteomes" id="UP000214566"/>
    </source>
</evidence>
<evidence type="ECO:0000313" key="2">
    <source>
        <dbReference type="EMBL" id="SBP87098.1"/>
    </source>
</evidence>
<feature type="signal peptide" evidence="1">
    <location>
        <begin position="1"/>
        <end position="22"/>
    </location>
</feature>
<accession>A0A238D1F4</accession>
<protein>
    <submittedName>
        <fullName evidence="2">Putative porin</fullName>
    </submittedName>
</protein>
<reference evidence="2 3" key="1">
    <citation type="submission" date="2016-06" db="EMBL/GenBank/DDBJ databases">
        <authorList>
            <person name="Kjaerup R.B."/>
            <person name="Dalgaard T.S."/>
            <person name="Juul-Madsen H.R."/>
        </authorList>
    </citation>
    <scope>NUCLEOTIDE SEQUENCE [LARGE SCALE GENOMIC DNA]</scope>
    <source>
        <strain evidence="2 3">DSM 16361</strain>
    </source>
</reference>
<dbReference type="OrthoDB" id="5631879at2"/>
<evidence type="ECO:0000256" key="1">
    <source>
        <dbReference type="SAM" id="SignalP"/>
    </source>
</evidence>
<organism evidence="2 3">
    <name type="scientific">Thiomonas delicata</name>
    <name type="common">Thiomonas cuprina</name>
    <dbReference type="NCBI Taxonomy" id="364030"/>
    <lineage>
        <taxon>Bacteria</taxon>
        <taxon>Pseudomonadati</taxon>
        <taxon>Pseudomonadota</taxon>
        <taxon>Betaproteobacteria</taxon>
        <taxon>Burkholderiales</taxon>
        <taxon>Thiomonas</taxon>
    </lineage>
</organism>
<dbReference type="InterPro" id="IPR011486">
    <property type="entry name" value="BBP2"/>
</dbReference>
<dbReference type="Gene3D" id="2.40.160.10">
    <property type="entry name" value="Porin"/>
    <property type="match status" value="1"/>
</dbReference>
<dbReference type="Pfam" id="PF07642">
    <property type="entry name" value="BBP2"/>
    <property type="match status" value="1"/>
</dbReference>
<keyword evidence="1" id="KW-0732">Signal</keyword>